<keyword evidence="10" id="KW-1185">Reference proteome</keyword>
<keyword evidence="5" id="KW-0539">Nucleus</keyword>
<keyword evidence="4" id="KW-0804">Transcription</keyword>
<comment type="caution">
    <text evidence="9">The sequence shown here is derived from an EMBL/GenBank/DDBJ whole genome shotgun (WGS) entry which is preliminary data.</text>
</comment>
<evidence type="ECO:0000256" key="7">
    <source>
        <dbReference type="SAM" id="MobiDB-lite"/>
    </source>
</evidence>
<comment type="similarity">
    <text evidence="6">Belongs to the NFYC/HAP5 subunit family.</text>
</comment>
<evidence type="ECO:0000313" key="10">
    <source>
        <dbReference type="Proteomes" id="UP001412067"/>
    </source>
</evidence>
<dbReference type="PANTHER" id="PTHR10252">
    <property type="entry name" value="HISTONE-LIKE TRANSCRIPTION FACTOR CCAAT-RELATED"/>
    <property type="match status" value="1"/>
</dbReference>
<evidence type="ECO:0000256" key="6">
    <source>
        <dbReference type="ARBA" id="ARBA00038129"/>
    </source>
</evidence>
<evidence type="ECO:0000256" key="2">
    <source>
        <dbReference type="ARBA" id="ARBA00023015"/>
    </source>
</evidence>
<dbReference type="InterPro" id="IPR009072">
    <property type="entry name" value="Histone-fold"/>
</dbReference>
<dbReference type="CDD" id="cd22908">
    <property type="entry name" value="HFD_NFYC-like"/>
    <property type="match status" value="1"/>
</dbReference>
<dbReference type="PANTHER" id="PTHR10252:SF8">
    <property type="entry name" value="NUCLEAR TRANSCRIPTION FACTOR Y SUBUNIT GAMMA"/>
    <property type="match status" value="1"/>
</dbReference>
<dbReference type="Gene3D" id="1.10.20.10">
    <property type="entry name" value="Histone, subunit A"/>
    <property type="match status" value="1"/>
</dbReference>
<evidence type="ECO:0000259" key="8">
    <source>
        <dbReference type="Pfam" id="PF00808"/>
    </source>
</evidence>
<keyword evidence="3" id="KW-0238">DNA-binding</keyword>
<evidence type="ECO:0000256" key="4">
    <source>
        <dbReference type="ARBA" id="ARBA00023163"/>
    </source>
</evidence>
<feature type="region of interest" description="Disordered" evidence="7">
    <location>
        <begin position="1"/>
        <end position="20"/>
    </location>
</feature>
<proteinExistence type="inferred from homology"/>
<reference evidence="9 10" key="1">
    <citation type="journal article" date="2022" name="Nat. Plants">
        <title>Genomes of leafy and leafless Platanthera orchids illuminate the evolution of mycoheterotrophy.</title>
        <authorList>
            <person name="Li M.H."/>
            <person name="Liu K.W."/>
            <person name="Li Z."/>
            <person name="Lu H.C."/>
            <person name="Ye Q.L."/>
            <person name="Zhang D."/>
            <person name="Wang J.Y."/>
            <person name="Li Y.F."/>
            <person name="Zhong Z.M."/>
            <person name="Liu X."/>
            <person name="Yu X."/>
            <person name="Liu D.K."/>
            <person name="Tu X.D."/>
            <person name="Liu B."/>
            <person name="Hao Y."/>
            <person name="Liao X.Y."/>
            <person name="Jiang Y.T."/>
            <person name="Sun W.H."/>
            <person name="Chen J."/>
            <person name="Chen Y.Q."/>
            <person name="Ai Y."/>
            <person name="Zhai J.W."/>
            <person name="Wu S.S."/>
            <person name="Zhou Z."/>
            <person name="Hsiao Y.Y."/>
            <person name="Wu W.L."/>
            <person name="Chen Y.Y."/>
            <person name="Lin Y.F."/>
            <person name="Hsu J.L."/>
            <person name="Li C.Y."/>
            <person name="Wang Z.W."/>
            <person name="Zhao X."/>
            <person name="Zhong W.Y."/>
            <person name="Ma X.K."/>
            <person name="Ma L."/>
            <person name="Huang J."/>
            <person name="Chen G.Z."/>
            <person name="Huang M.Z."/>
            <person name="Huang L."/>
            <person name="Peng D.H."/>
            <person name="Luo Y.B."/>
            <person name="Zou S.Q."/>
            <person name="Chen S.P."/>
            <person name="Lan S."/>
            <person name="Tsai W.C."/>
            <person name="Van de Peer Y."/>
            <person name="Liu Z.J."/>
        </authorList>
    </citation>
    <scope>NUCLEOTIDE SEQUENCE [LARGE SCALE GENOMIC DNA]</scope>
    <source>
        <strain evidence="9">Lor288</strain>
    </source>
</reference>
<accession>A0ABR2LJ75</accession>
<dbReference type="Pfam" id="PF00808">
    <property type="entry name" value="CBFD_NFYB_HMF"/>
    <property type="match status" value="1"/>
</dbReference>
<sequence length="257" mass="28492">MDQSSHPSQPPMGISPGATRLSYPAPPYAQPIVAGAPPVFTAMPSSTHPLSDPFSHQLSYQQVHHQQQQQLHAFWSNQIHEIEQASDFKNYSLPLARIKKIMKADEEVRMISAEVPVLFSKASELFIMELTLRSWMHAEENKRKTLQKNDILAAITRTDIFDFLVDIVPRDELKEEAGDLGISRGPIPGMAPPVDSLQCYYVPAQPQLGVAGMIMGKPVDQATAFGVVPQAQAMGYAWPQHGVQSEQQQQQQMPDGV</sequence>
<dbReference type="Proteomes" id="UP001412067">
    <property type="component" value="Unassembled WGS sequence"/>
</dbReference>
<dbReference type="EMBL" id="JBBWWR010000019">
    <property type="protein sequence ID" value="KAK8942229.1"/>
    <property type="molecule type" value="Genomic_DNA"/>
</dbReference>
<protein>
    <submittedName>
        <fullName evidence="9">Nuclear transcription factor Y subunit C-1</fullName>
    </submittedName>
</protein>
<evidence type="ECO:0000256" key="1">
    <source>
        <dbReference type="ARBA" id="ARBA00004123"/>
    </source>
</evidence>
<gene>
    <name evidence="9" type="primary">NFYC1</name>
    <name evidence="9" type="ORF">KSP40_PGU013846</name>
</gene>
<evidence type="ECO:0000313" key="9">
    <source>
        <dbReference type="EMBL" id="KAK8942229.1"/>
    </source>
</evidence>
<dbReference type="InterPro" id="IPR050568">
    <property type="entry name" value="Transcr_DNA_Rep_Reg"/>
</dbReference>
<dbReference type="SUPFAM" id="SSF47113">
    <property type="entry name" value="Histone-fold"/>
    <property type="match status" value="1"/>
</dbReference>
<evidence type="ECO:0000256" key="3">
    <source>
        <dbReference type="ARBA" id="ARBA00023125"/>
    </source>
</evidence>
<dbReference type="InterPro" id="IPR003958">
    <property type="entry name" value="CBFA_NFYB_domain"/>
</dbReference>
<organism evidence="9 10">
    <name type="scientific">Platanthera guangdongensis</name>
    <dbReference type="NCBI Taxonomy" id="2320717"/>
    <lineage>
        <taxon>Eukaryota</taxon>
        <taxon>Viridiplantae</taxon>
        <taxon>Streptophyta</taxon>
        <taxon>Embryophyta</taxon>
        <taxon>Tracheophyta</taxon>
        <taxon>Spermatophyta</taxon>
        <taxon>Magnoliopsida</taxon>
        <taxon>Liliopsida</taxon>
        <taxon>Asparagales</taxon>
        <taxon>Orchidaceae</taxon>
        <taxon>Orchidoideae</taxon>
        <taxon>Orchideae</taxon>
        <taxon>Orchidinae</taxon>
        <taxon>Platanthera</taxon>
    </lineage>
</organism>
<comment type="subcellular location">
    <subcellularLocation>
        <location evidence="1">Nucleus</location>
    </subcellularLocation>
</comment>
<keyword evidence="2" id="KW-0805">Transcription regulation</keyword>
<feature type="domain" description="Transcription factor CBF/NF-Y/archaeal histone" evidence="8">
    <location>
        <begin position="92"/>
        <end position="155"/>
    </location>
</feature>
<name>A0ABR2LJ75_9ASPA</name>
<evidence type="ECO:0000256" key="5">
    <source>
        <dbReference type="ARBA" id="ARBA00023242"/>
    </source>
</evidence>